<keyword evidence="3" id="KW-1185">Reference proteome</keyword>
<feature type="compositionally biased region" description="Polar residues" evidence="1">
    <location>
        <begin position="99"/>
        <end position="108"/>
    </location>
</feature>
<evidence type="ECO:0000313" key="3">
    <source>
        <dbReference type="Proteomes" id="UP001341840"/>
    </source>
</evidence>
<accession>A0ABU6QPS9</accession>
<protein>
    <submittedName>
        <fullName evidence="2">Uncharacterized protein</fullName>
    </submittedName>
</protein>
<comment type="caution">
    <text evidence="2">The sequence shown here is derived from an EMBL/GenBank/DDBJ whole genome shotgun (WGS) entry which is preliminary data.</text>
</comment>
<dbReference type="Proteomes" id="UP001341840">
    <property type="component" value="Unassembled WGS sequence"/>
</dbReference>
<gene>
    <name evidence="2" type="ORF">PIB30_067705</name>
</gene>
<evidence type="ECO:0000313" key="2">
    <source>
        <dbReference type="EMBL" id="MED6113089.1"/>
    </source>
</evidence>
<evidence type="ECO:0000256" key="1">
    <source>
        <dbReference type="SAM" id="MobiDB-lite"/>
    </source>
</evidence>
<sequence>MILAVLIFVVLGSYVLVASRVPWLVGKTSYGLGTIGSDGIARGALRAASLGEALVGDGTVRRAVAHLVWGPILLSFGSRAVGRAEARRRTPINENWAESTRPTVSSHGGTERAHGPCDGTCRGVRRRDGDREQLEWDFGTARSRDGVVWEHALDIGSQMWNLRLVRSRGQDVRPHG</sequence>
<organism evidence="2 3">
    <name type="scientific">Stylosanthes scabra</name>
    <dbReference type="NCBI Taxonomy" id="79078"/>
    <lineage>
        <taxon>Eukaryota</taxon>
        <taxon>Viridiplantae</taxon>
        <taxon>Streptophyta</taxon>
        <taxon>Embryophyta</taxon>
        <taxon>Tracheophyta</taxon>
        <taxon>Spermatophyta</taxon>
        <taxon>Magnoliopsida</taxon>
        <taxon>eudicotyledons</taxon>
        <taxon>Gunneridae</taxon>
        <taxon>Pentapetalae</taxon>
        <taxon>rosids</taxon>
        <taxon>fabids</taxon>
        <taxon>Fabales</taxon>
        <taxon>Fabaceae</taxon>
        <taxon>Papilionoideae</taxon>
        <taxon>50 kb inversion clade</taxon>
        <taxon>dalbergioids sensu lato</taxon>
        <taxon>Dalbergieae</taxon>
        <taxon>Pterocarpus clade</taxon>
        <taxon>Stylosanthes</taxon>
    </lineage>
</organism>
<dbReference type="EMBL" id="JASCZI010000712">
    <property type="protein sequence ID" value="MED6113089.1"/>
    <property type="molecule type" value="Genomic_DNA"/>
</dbReference>
<feature type="region of interest" description="Disordered" evidence="1">
    <location>
        <begin position="99"/>
        <end position="120"/>
    </location>
</feature>
<reference evidence="2 3" key="1">
    <citation type="journal article" date="2023" name="Plants (Basel)">
        <title>Bridging the Gap: Combining Genomics and Transcriptomics Approaches to Understand Stylosanthes scabra, an Orphan Legume from the Brazilian Caatinga.</title>
        <authorList>
            <person name="Ferreira-Neto J.R.C."/>
            <person name="da Silva M.D."/>
            <person name="Binneck E."/>
            <person name="de Melo N.F."/>
            <person name="da Silva R.H."/>
            <person name="de Melo A.L.T.M."/>
            <person name="Pandolfi V."/>
            <person name="Bustamante F.O."/>
            <person name="Brasileiro-Vidal A.C."/>
            <person name="Benko-Iseppon A.M."/>
        </authorList>
    </citation>
    <scope>NUCLEOTIDE SEQUENCE [LARGE SCALE GENOMIC DNA]</scope>
    <source>
        <tissue evidence="2">Leaves</tissue>
    </source>
</reference>
<feature type="non-terminal residue" evidence="2">
    <location>
        <position position="176"/>
    </location>
</feature>
<proteinExistence type="predicted"/>
<name>A0ABU6QPS9_9FABA</name>